<evidence type="ECO:0000256" key="1">
    <source>
        <dbReference type="ARBA" id="ARBA00022679"/>
    </source>
</evidence>
<dbReference type="CDD" id="cd02440">
    <property type="entry name" value="AdoMet_MTases"/>
    <property type="match status" value="1"/>
</dbReference>
<dbReference type="PANTHER" id="PTHR43861">
    <property type="entry name" value="TRANS-ACONITATE 2-METHYLTRANSFERASE-RELATED"/>
    <property type="match status" value="1"/>
</dbReference>
<keyword evidence="4" id="KW-1185">Reference proteome</keyword>
<keyword evidence="3" id="KW-0489">Methyltransferase</keyword>
<evidence type="ECO:0000259" key="2">
    <source>
        <dbReference type="Pfam" id="PF13649"/>
    </source>
</evidence>
<dbReference type="Pfam" id="PF13649">
    <property type="entry name" value="Methyltransf_25"/>
    <property type="match status" value="1"/>
</dbReference>
<sequence>MWNERFAGDGYYYGTEPNDFLVSQAARWQPGQRVLCLAEGEGRNAVWLAQRGLAVTAVDLSDVGLDKTRRLAAARGVSVATVHADLDHFDMGRDAWDGIVAIFAHLPSELRGRVWPRIAPALRPGGCFVAESYAPGQQLRSTGGPRDVDMLPSADTMTAAFGQVLVTEHLWSGERDVREGQGHRGLALVTQYVGRRGG</sequence>
<protein>
    <submittedName>
        <fullName evidence="3">Class I SAM-dependent methyltransferase</fullName>
        <ecNumber evidence="3">2.1.-.-</ecNumber>
    </submittedName>
</protein>
<comment type="caution">
    <text evidence="3">The sequence shown here is derived from an EMBL/GenBank/DDBJ whole genome shotgun (WGS) entry which is preliminary data.</text>
</comment>
<dbReference type="InterPro" id="IPR041698">
    <property type="entry name" value="Methyltransf_25"/>
</dbReference>
<dbReference type="GO" id="GO:0032259">
    <property type="term" value="P:methylation"/>
    <property type="evidence" value="ECO:0007669"/>
    <property type="project" value="UniProtKB-KW"/>
</dbReference>
<evidence type="ECO:0000313" key="3">
    <source>
        <dbReference type="EMBL" id="MEK8053209.1"/>
    </source>
</evidence>
<proteinExistence type="predicted"/>
<organism evidence="3 4">
    <name type="scientific">Pseudaquabacterium inlustre</name>
    <dbReference type="NCBI Taxonomy" id="2984192"/>
    <lineage>
        <taxon>Bacteria</taxon>
        <taxon>Pseudomonadati</taxon>
        <taxon>Pseudomonadota</taxon>
        <taxon>Betaproteobacteria</taxon>
        <taxon>Burkholderiales</taxon>
        <taxon>Sphaerotilaceae</taxon>
        <taxon>Pseudaquabacterium</taxon>
    </lineage>
</organism>
<dbReference type="EC" id="2.1.-.-" evidence="3"/>
<dbReference type="PANTHER" id="PTHR43861:SF3">
    <property type="entry name" value="PUTATIVE (AFU_ORTHOLOGUE AFUA_2G14390)-RELATED"/>
    <property type="match status" value="1"/>
</dbReference>
<dbReference type="Proteomes" id="UP001365405">
    <property type="component" value="Unassembled WGS sequence"/>
</dbReference>
<evidence type="ECO:0000313" key="4">
    <source>
        <dbReference type="Proteomes" id="UP001365405"/>
    </source>
</evidence>
<dbReference type="EMBL" id="JBBUTH010000011">
    <property type="protein sequence ID" value="MEK8053209.1"/>
    <property type="molecule type" value="Genomic_DNA"/>
</dbReference>
<keyword evidence="1 3" id="KW-0808">Transferase</keyword>
<reference evidence="3 4" key="1">
    <citation type="submission" date="2024-04" db="EMBL/GenBank/DDBJ databases">
        <title>Novel species of the genus Ideonella isolated from streams.</title>
        <authorList>
            <person name="Lu H."/>
        </authorList>
    </citation>
    <scope>NUCLEOTIDE SEQUENCE [LARGE SCALE GENOMIC DNA]</scope>
    <source>
        <strain evidence="3 4">DXS22W</strain>
    </source>
</reference>
<dbReference type="InterPro" id="IPR029063">
    <property type="entry name" value="SAM-dependent_MTases_sf"/>
</dbReference>
<dbReference type="Gene3D" id="3.40.50.150">
    <property type="entry name" value="Vaccinia Virus protein VP39"/>
    <property type="match status" value="1"/>
</dbReference>
<feature type="domain" description="Methyltransferase" evidence="2">
    <location>
        <begin position="34"/>
        <end position="126"/>
    </location>
</feature>
<dbReference type="GO" id="GO:0008168">
    <property type="term" value="F:methyltransferase activity"/>
    <property type="evidence" value="ECO:0007669"/>
    <property type="project" value="UniProtKB-KW"/>
</dbReference>
<accession>A0ABU9CR26</accession>
<name>A0ABU9CR26_9BURK</name>
<gene>
    <name evidence="3" type="ORF">AACH10_23340</name>
</gene>
<dbReference type="RefSeq" id="WP_341412953.1">
    <property type="nucleotide sequence ID" value="NZ_JBBUTH010000011.1"/>
</dbReference>
<dbReference type="SUPFAM" id="SSF53335">
    <property type="entry name" value="S-adenosyl-L-methionine-dependent methyltransferases"/>
    <property type="match status" value="1"/>
</dbReference>